<evidence type="ECO:0000313" key="1">
    <source>
        <dbReference type="EMBL" id="CAE8586856.1"/>
    </source>
</evidence>
<evidence type="ECO:0000313" key="2">
    <source>
        <dbReference type="Proteomes" id="UP000654075"/>
    </source>
</evidence>
<reference evidence="1" key="1">
    <citation type="submission" date="2021-02" db="EMBL/GenBank/DDBJ databases">
        <authorList>
            <person name="Dougan E. K."/>
            <person name="Rhodes N."/>
            <person name="Thang M."/>
            <person name="Chan C."/>
        </authorList>
    </citation>
    <scope>NUCLEOTIDE SEQUENCE</scope>
</reference>
<organism evidence="1 2">
    <name type="scientific">Polarella glacialis</name>
    <name type="common">Dinoflagellate</name>
    <dbReference type="NCBI Taxonomy" id="89957"/>
    <lineage>
        <taxon>Eukaryota</taxon>
        <taxon>Sar</taxon>
        <taxon>Alveolata</taxon>
        <taxon>Dinophyceae</taxon>
        <taxon>Suessiales</taxon>
        <taxon>Suessiaceae</taxon>
        <taxon>Polarella</taxon>
    </lineage>
</organism>
<sequence>MSGDLALELATMWRCSQVNNAGQGETAAAKTPSLTCLTYHLHLREPPTPVFWKTARSIWPSPARVTSSKPSLATAFHMLLVLLEVLENAERRSWSVTTSGCAATVGSQGPWVVNVASMGKCNLQMQLFVLSRCTCARSPPIYGGPSVIANCMKPISKGMDFPAPGSAAPGSL</sequence>
<keyword evidence="2" id="KW-1185">Reference proteome</keyword>
<dbReference type="AlphaFoldDB" id="A0A813DMY3"/>
<proteinExistence type="predicted"/>
<accession>A0A813DMY3</accession>
<protein>
    <submittedName>
        <fullName evidence="1">Uncharacterized protein</fullName>
    </submittedName>
</protein>
<comment type="caution">
    <text evidence="1">The sequence shown here is derived from an EMBL/GenBank/DDBJ whole genome shotgun (WGS) entry which is preliminary data.</text>
</comment>
<name>A0A813DMY3_POLGL</name>
<dbReference type="EMBL" id="CAJNNV010002246">
    <property type="protein sequence ID" value="CAE8586856.1"/>
    <property type="molecule type" value="Genomic_DNA"/>
</dbReference>
<dbReference type="Proteomes" id="UP000654075">
    <property type="component" value="Unassembled WGS sequence"/>
</dbReference>
<gene>
    <name evidence="1" type="ORF">PGLA1383_LOCUS5702</name>
</gene>